<accession>I5C7R7</accession>
<protein>
    <submittedName>
        <fullName evidence="1">Uncharacterized protein</fullName>
    </submittedName>
</protein>
<sequence length="136" mass="15635">MFGFQTHAQEGRPAFEQDDLKAVEQTVQLYFEGLMERDRAKLERAFSPDARLIGFRGEVYTVTPFATWAEGVAAGPKRENRAAYENRVAGVELHGKMALARAALFWPDIYYYDLLTLLKIDGEWKIVHKSWHELAQ</sequence>
<evidence type="ECO:0000313" key="1">
    <source>
        <dbReference type="EMBL" id="EIM77869.1"/>
    </source>
</evidence>
<dbReference type="InterPro" id="IPR039437">
    <property type="entry name" value="FrzH/put_lumazine-bd"/>
</dbReference>
<dbReference type="Gene3D" id="3.10.450.50">
    <property type="match status" value="1"/>
</dbReference>
<gene>
    <name evidence="1" type="ORF">A3SI_05322</name>
</gene>
<dbReference type="STRING" id="1189621.A3SI_05322"/>
<dbReference type="EMBL" id="AJYA01000011">
    <property type="protein sequence ID" value="EIM77869.1"/>
    <property type="molecule type" value="Genomic_DNA"/>
</dbReference>
<dbReference type="AlphaFoldDB" id="I5C7R7"/>
<dbReference type="OrthoDB" id="8445243at2"/>
<name>I5C7R7_9BACT</name>
<reference evidence="1 2" key="1">
    <citation type="submission" date="2012-05" db="EMBL/GenBank/DDBJ databases">
        <title>Genome sequence of Nitritalea halalkaliphila LW7.</title>
        <authorList>
            <person name="Jangir P.K."/>
            <person name="Singh A."/>
            <person name="Shivaji S."/>
            <person name="Sharma R."/>
        </authorList>
    </citation>
    <scope>NUCLEOTIDE SEQUENCE [LARGE SCALE GENOMIC DNA]</scope>
    <source>
        <strain evidence="1 2">LW7</strain>
    </source>
</reference>
<evidence type="ECO:0000313" key="2">
    <source>
        <dbReference type="Proteomes" id="UP000005551"/>
    </source>
</evidence>
<comment type="caution">
    <text evidence="1">The sequence shown here is derived from an EMBL/GenBank/DDBJ whole genome shotgun (WGS) entry which is preliminary data.</text>
</comment>
<proteinExistence type="predicted"/>
<keyword evidence="2" id="KW-1185">Reference proteome</keyword>
<organism evidence="1 2">
    <name type="scientific">Nitritalea halalkaliphila LW7</name>
    <dbReference type="NCBI Taxonomy" id="1189621"/>
    <lineage>
        <taxon>Bacteria</taxon>
        <taxon>Pseudomonadati</taxon>
        <taxon>Bacteroidota</taxon>
        <taxon>Cytophagia</taxon>
        <taxon>Cytophagales</taxon>
        <taxon>Cyclobacteriaceae</taxon>
        <taxon>Nitritalea</taxon>
    </lineage>
</organism>
<dbReference type="InterPro" id="IPR032710">
    <property type="entry name" value="NTF2-like_dom_sf"/>
</dbReference>
<dbReference type="Pfam" id="PF12893">
    <property type="entry name" value="Lumazine_bd_2"/>
    <property type="match status" value="1"/>
</dbReference>
<dbReference type="RefSeq" id="WP_009053825.1">
    <property type="nucleotide sequence ID" value="NZ_AJYA01000011.1"/>
</dbReference>
<dbReference type="Proteomes" id="UP000005551">
    <property type="component" value="Unassembled WGS sequence"/>
</dbReference>
<dbReference type="SUPFAM" id="SSF54427">
    <property type="entry name" value="NTF2-like"/>
    <property type="match status" value="1"/>
</dbReference>